<reference evidence="8 9" key="1">
    <citation type="submission" date="2019-03" db="EMBL/GenBank/DDBJ databases">
        <title>The genome sequence of a newly discovered highly antifungal drug resistant Aspergillus species, Aspergillus tanneri NIH 1004.</title>
        <authorList>
            <person name="Mounaud S."/>
            <person name="Singh I."/>
            <person name="Joardar V."/>
            <person name="Pakala S."/>
            <person name="Pakala S."/>
            <person name="Venepally P."/>
            <person name="Hoover J."/>
            <person name="Nierman W."/>
            <person name="Chung J."/>
            <person name="Losada L."/>
        </authorList>
    </citation>
    <scope>NUCLEOTIDE SEQUENCE [LARGE SCALE GENOMIC DNA]</scope>
    <source>
        <strain evidence="8 9">NIH1004</strain>
    </source>
</reference>
<gene>
    <name evidence="7" type="ORF">ATNIH1004_007766</name>
    <name evidence="8" type="ORF">EYZ11_009901</name>
</gene>
<keyword evidence="3" id="KW-0274">FAD</keyword>
<dbReference type="PANTHER" id="PTHR13789">
    <property type="entry name" value="MONOOXYGENASE"/>
    <property type="match status" value="1"/>
</dbReference>
<comment type="similarity">
    <text evidence="1">Belongs to the paxM FAD-dependent monooxygenase family.</text>
</comment>
<protein>
    <recommendedName>
        <fullName evidence="6">FAD-binding domain-containing protein</fullName>
    </recommendedName>
</protein>
<accession>A0A4S3J6R0</accession>
<dbReference type="Proteomes" id="UP000324241">
    <property type="component" value="Unassembled WGS sequence"/>
</dbReference>
<dbReference type="PANTHER" id="PTHR13789:SF311">
    <property type="entry name" value="HYDROXYLASE, PUTATIVE (AFU_ORTHOLOGUE AFUA_5G10180)-RELATED"/>
    <property type="match status" value="1"/>
</dbReference>
<dbReference type="OrthoDB" id="1878542at2759"/>
<evidence type="ECO:0000313" key="10">
    <source>
        <dbReference type="Proteomes" id="UP000324241"/>
    </source>
</evidence>
<keyword evidence="5" id="KW-0503">Monooxygenase</keyword>
<dbReference type="EMBL" id="SOSA01000498">
    <property type="protein sequence ID" value="THC90639.1"/>
    <property type="molecule type" value="Genomic_DNA"/>
</dbReference>
<dbReference type="SUPFAM" id="SSF51905">
    <property type="entry name" value="FAD/NAD(P)-binding domain"/>
    <property type="match status" value="1"/>
</dbReference>
<dbReference type="SUPFAM" id="SSF54373">
    <property type="entry name" value="FAD-linked reductases, C-terminal domain"/>
    <property type="match status" value="1"/>
</dbReference>
<evidence type="ECO:0000259" key="6">
    <source>
        <dbReference type="Pfam" id="PF01494"/>
    </source>
</evidence>
<proteinExistence type="inferred from homology"/>
<dbReference type="PRINTS" id="PR00420">
    <property type="entry name" value="RNGMNOXGNASE"/>
</dbReference>
<dbReference type="GeneID" id="54330468"/>
<reference evidence="7 10" key="2">
    <citation type="submission" date="2019-08" db="EMBL/GenBank/DDBJ databases">
        <title>The genome sequence of a newly discovered highly antifungal drug resistant Aspergillus species, Aspergillus tanneri NIH 1004.</title>
        <authorList>
            <person name="Mounaud S."/>
            <person name="Singh I."/>
            <person name="Joardar V."/>
            <person name="Pakala S."/>
            <person name="Pakala S."/>
            <person name="Venepally P."/>
            <person name="Chung J.K."/>
            <person name="Losada L."/>
            <person name="Nierman W.C."/>
        </authorList>
    </citation>
    <scope>NUCLEOTIDE SEQUENCE [LARGE SCALE GENOMIC DNA]</scope>
    <source>
        <strain evidence="7 10">NIH1004</strain>
    </source>
</reference>
<name>A0A4S3J6R0_9EURO</name>
<feature type="domain" description="FAD-binding" evidence="6">
    <location>
        <begin position="10"/>
        <end position="309"/>
    </location>
</feature>
<evidence type="ECO:0000256" key="1">
    <source>
        <dbReference type="ARBA" id="ARBA00007992"/>
    </source>
</evidence>
<dbReference type="Pfam" id="PF01494">
    <property type="entry name" value="FAD_binding_3"/>
    <property type="match status" value="1"/>
</dbReference>
<evidence type="ECO:0000256" key="3">
    <source>
        <dbReference type="ARBA" id="ARBA00022827"/>
    </source>
</evidence>
<dbReference type="Gene3D" id="3.50.50.60">
    <property type="entry name" value="FAD/NAD(P)-binding domain"/>
    <property type="match status" value="1"/>
</dbReference>
<dbReference type="InterPro" id="IPR050493">
    <property type="entry name" value="FAD-dep_Monooxygenase_BioMet"/>
</dbReference>
<evidence type="ECO:0000256" key="5">
    <source>
        <dbReference type="ARBA" id="ARBA00023033"/>
    </source>
</evidence>
<keyword evidence="4" id="KW-0560">Oxidoreductase</keyword>
<dbReference type="InterPro" id="IPR002938">
    <property type="entry name" value="FAD-bd"/>
</dbReference>
<dbReference type="GO" id="GO:0071949">
    <property type="term" value="F:FAD binding"/>
    <property type="evidence" value="ECO:0007669"/>
    <property type="project" value="InterPro"/>
</dbReference>
<organism evidence="8 9">
    <name type="scientific">Aspergillus tanneri</name>
    <dbReference type="NCBI Taxonomy" id="1220188"/>
    <lineage>
        <taxon>Eukaryota</taxon>
        <taxon>Fungi</taxon>
        <taxon>Dikarya</taxon>
        <taxon>Ascomycota</taxon>
        <taxon>Pezizomycotina</taxon>
        <taxon>Eurotiomycetes</taxon>
        <taxon>Eurotiomycetidae</taxon>
        <taxon>Eurotiales</taxon>
        <taxon>Aspergillaceae</taxon>
        <taxon>Aspergillus</taxon>
        <taxon>Aspergillus subgen. Circumdati</taxon>
    </lineage>
</organism>
<dbReference type="STRING" id="1220188.A0A4S3J6R0"/>
<dbReference type="GO" id="GO:0004497">
    <property type="term" value="F:monooxygenase activity"/>
    <property type="evidence" value="ECO:0007669"/>
    <property type="project" value="UniProtKB-KW"/>
</dbReference>
<evidence type="ECO:0000313" key="9">
    <source>
        <dbReference type="Proteomes" id="UP000308092"/>
    </source>
</evidence>
<dbReference type="Proteomes" id="UP000308092">
    <property type="component" value="Unassembled WGS sequence"/>
</dbReference>
<dbReference type="AlphaFoldDB" id="A0A4S3J6R0"/>
<sequence length="419" mass="46596">MATKAHSLAVRILEKAQELGEIGAGIQLPPNAMRVMDHYGLISDLADGGATKVATRSLLRYSGGNPILIHPGDAWYNKHFGQSWCVMHRADYHNVLLKEAKRLGAVVQLNSEVVAVDIANSSVLLASQERVYADIIIGADGLRSVVRDELLGYHAEIIESGDLAYRATIPKERVKHLQDPVLEELSVRVWLGPRQHAVLYPLRNGATFNLVLICSDDLPLGVTSAAGNVHEMRELFKDWDSRLTALIAQVDDALKWKICYIKELENWCQGSIALLGDACHPTLPYQAQGAAMAVEDGAVLGVLLGKFSRSHLNKENPEHRAAKIAEILQLYESIRKDKTTLNVQRAMKTRELFHLEDGPKCDARNETLAKVNWDDVDGSKEHGWGSMMYLRQILGNNSIHEAEKAFEEWIGKEKESRCS</sequence>
<dbReference type="InterPro" id="IPR036188">
    <property type="entry name" value="FAD/NAD-bd_sf"/>
</dbReference>
<evidence type="ECO:0000313" key="7">
    <source>
        <dbReference type="EMBL" id="KAA8646339.1"/>
    </source>
</evidence>
<dbReference type="RefSeq" id="XP_033425700.1">
    <property type="nucleotide sequence ID" value="XM_033572385.1"/>
</dbReference>
<keyword evidence="9" id="KW-1185">Reference proteome</keyword>
<keyword evidence="2" id="KW-0285">Flavoprotein</keyword>
<comment type="caution">
    <text evidence="8">The sequence shown here is derived from an EMBL/GenBank/DDBJ whole genome shotgun (WGS) entry which is preliminary data.</text>
</comment>
<dbReference type="EMBL" id="QUQM01000007">
    <property type="protein sequence ID" value="KAA8646339.1"/>
    <property type="molecule type" value="Genomic_DNA"/>
</dbReference>
<evidence type="ECO:0000256" key="2">
    <source>
        <dbReference type="ARBA" id="ARBA00022630"/>
    </source>
</evidence>
<evidence type="ECO:0000256" key="4">
    <source>
        <dbReference type="ARBA" id="ARBA00023002"/>
    </source>
</evidence>
<dbReference type="VEuPathDB" id="FungiDB:EYZ11_009901"/>
<evidence type="ECO:0000313" key="8">
    <source>
        <dbReference type="EMBL" id="THC90639.1"/>
    </source>
</evidence>